<protein>
    <submittedName>
        <fullName evidence="1">Uncharacterized protein</fullName>
    </submittedName>
</protein>
<evidence type="ECO:0000313" key="1">
    <source>
        <dbReference type="EMBL" id="SHH00036.1"/>
    </source>
</evidence>
<gene>
    <name evidence="1" type="ORF">SAMN02787073_0061</name>
</gene>
<proteinExistence type="predicted"/>
<organism evidence="1 2">
    <name type="scientific">Chryseobacterium vrystaatense</name>
    <dbReference type="NCBI Taxonomy" id="307480"/>
    <lineage>
        <taxon>Bacteria</taxon>
        <taxon>Pseudomonadati</taxon>
        <taxon>Bacteroidota</taxon>
        <taxon>Flavobacteriia</taxon>
        <taxon>Flavobacteriales</taxon>
        <taxon>Weeksellaceae</taxon>
        <taxon>Chryseobacterium group</taxon>
        <taxon>Chryseobacterium</taxon>
    </lineage>
</organism>
<evidence type="ECO:0000313" key="2">
    <source>
        <dbReference type="Proteomes" id="UP000184108"/>
    </source>
</evidence>
<dbReference type="EMBL" id="FQVE01000010">
    <property type="protein sequence ID" value="SHH00036.1"/>
    <property type="molecule type" value="Genomic_DNA"/>
</dbReference>
<reference evidence="2" key="1">
    <citation type="submission" date="2016-11" db="EMBL/GenBank/DDBJ databases">
        <authorList>
            <person name="Varghese N."/>
            <person name="Submissions S."/>
        </authorList>
    </citation>
    <scope>NUCLEOTIDE SEQUENCE [LARGE SCALE GENOMIC DNA]</scope>
    <source>
        <strain evidence="2">YR203</strain>
    </source>
</reference>
<accession>A0A1M5PE08</accession>
<name>A0A1M5PE08_9FLAO</name>
<dbReference type="Proteomes" id="UP000184108">
    <property type="component" value="Unassembled WGS sequence"/>
</dbReference>
<sequence>MKKNLLIAGILFYPAILFSQIGINTPNPSAEFDLVSKDNSAFTKALKITNSSNHELLTVLNNGDVGINSSSPTAKLEIKNDVPGAIKIVDGTQQAGRLLTSDDNGVGTWQPKESKGAIIYLSGKQDFSTSQFTRFVGTSIIEKDNIGGISTSGATINLPKGKYLIILDEDIAAFEYGLFNIVTPDNIGLFHTVYGATLRASFIADFSGGAGSMFMQFQGQLYNPNPSYYESAYTNLDWGAHFIIHKLD</sequence>
<dbReference type="AlphaFoldDB" id="A0A1M5PE08"/>